<accession>A0A9D4Z929</accession>
<dbReference type="PANTHER" id="PTHR12586:SF1">
    <property type="entry name" value="CDP-DIACYLGLYCEROL--GLYCEROL-3-PHOSPHATE 3-PHOSPHATIDYLTRANSFERASE, MITOCHONDRIAL"/>
    <property type="match status" value="1"/>
</dbReference>
<comment type="pathway">
    <text evidence="1 10">Phospholipid metabolism; phosphatidylglycerol biosynthesis; phosphatidylglycerol from CDP-diacylglycerol: step 1/2.</text>
</comment>
<evidence type="ECO:0000256" key="8">
    <source>
        <dbReference type="ARBA" id="ARBA00023264"/>
    </source>
</evidence>
<feature type="domain" description="PLD phosphodiesterase" evidence="11">
    <location>
        <begin position="239"/>
        <end position="265"/>
    </location>
</feature>
<evidence type="ECO:0000256" key="7">
    <source>
        <dbReference type="ARBA" id="ARBA00023209"/>
    </source>
</evidence>
<comment type="catalytic activity">
    <reaction evidence="9 10">
        <text>a CDP-1,2-diacyl-sn-glycerol + sn-glycerol 3-phosphate = a 1,2-diacyl-sn-glycero-3-phospho-(1'-sn-glycero-3'-phosphate) + CMP + H(+)</text>
        <dbReference type="Rhea" id="RHEA:12593"/>
        <dbReference type="ChEBI" id="CHEBI:15378"/>
        <dbReference type="ChEBI" id="CHEBI:57597"/>
        <dbReference type="ChEBI" id="CHEBI:58332"/>
        <dbReference type="ChEBI" id="CHEBI:60110"/>
        <dbReference type="ChEBI" id="CHEBI:60377"/>
        <dbReference type="EC" id="2.7.8.5"/>
    </reaction>
</comment>
<dbReference type="InterPro" id="IPR016270">
    <property type="entry name" value="PGS1"/>
</dbReference>
<dbReference type="EMBL" id="JABFUD020000019">
    <property type="protein sequence ID" value="KAI5065242.1"/>
    <property type="molecule type" value="Genomic_DNA"/>
</dbReference>
<dbReference type="CDD" id="cd09135">
    <property type="entry name" value="PLDc_PGS1_euk_1"/>
    <property type="match status" value="1"/>
</dbReference>
<evidence type="ECO:0000313" key="12">
    <source>
        <dbReference type="EMBL" id="KAI5065242.1"/>
    </source>
</evidence>
<dbReference type="InterPro" id="IPR001736">
    <property type="entry name" value="PLipase_D/transphosphatidylase"/>
</dbReference>
<dbReference type="GO" id="GO:0008444">
    <property type="term" value="F:CDP-diacylglycerol-glycerol-3-phosphate 3-phosphatidyltransferase activity"/>
    <property type="evidence" value="ECO:0007669"/>
    <property type="project" value="UniProtKB-EC"/>
</dbReference>
<evidence type="ECO:0000256" key="10">
    <source>
        <dbReference type="RuleBase" id="RU365024"/>
    </source>
</evidence>
<keyword evidence="6 10" id="KW-0443">Lipid metabolism</keyword>
<dbReference type="GO" id="GO:0032049">
    <property type="term" value="P:cardiolipin biosynthetic process"/>
    <property type="evidence" value="ECO:0007669"/>
    <property type="project" value="InterPro"/>
</dbReference>
<keyword evidence="4 10" id="KW-0808">Transferase</keyword>
<comment type="similarity">
    <text evidence="2 10">Belongs to the CDP-alcohol phosphatidyltransferase class-II family.</text>
</comment>
<dbReference type="OrthoDB" id="10250191at2759"/>
<proteinExistence type="inferred from homology"/>
<keyword evidence="10" id="KW-0547">Nucleotide-binding</keyword>
<comment type="function">
    <text evidence="10">Functions in the biosynthesis of the anionic phospholipids phosphatidylglycerol and cardiolipin.</text>
</comment>
<keyword evidence="5" id="KW-0677">Repeat</keyword>
<evidence type="ECO:0000256" key="5">
    <source>
        <dbReference type="ARBA" id="ARBA00022737"/>
    </source>
</evidence>
<keyword evidence="3 10" id="KW-0444">Lipid biosynthesis</keyword>
<comment type="caution">
    <text evidence="12">The sequence shown here is derived from an EMBL/GenBank/DDBJ whole genome shotgun (WGS) entry which is preliminary data.</text>
</comment>
<sequence>MPGLSLLRAFHGNALQHRRPWPFIATIPCKASDPHGSRISCLCRLWLQSGNPRAFASNLSGEKGASSERGDACWDHSFQHSLVGGLAKHAVAFPVKGNAVEVLDSPSQFYNTLKSCIRSAKDRVVISALYVGTGPMEQELLDVVAESLGRKPGLQALLLFDALRSTRKVRGKDGPGSADQAPKFRSSTEMLTQMLLADSAKWRLGKKLPHDNRIRVALYRTPDLTKRLERILPSRLNEIVGVCHMKAYIFDNHVLMSGANLSSSYFTNRQDRYILIRDCPDLADYLCELVDTIASFSYILDTEGSLRSNAVGIDPRASPVLFRKELLNALRRLLDSHSKFGAKYARTSDLIDLQGGLWLDGQCANTWVFPTVQIGSLGMYQDELCIMWLLANLPSGSCVHFASAYFNLTKEFQAALIQASMDKRFKVLTAAPQANGFYGSRGISGLIPKAYSLLEKDFYEQTCQQASEDVLEGNGLRTPMNHKLGVQLFEYKRPNWTFHAKGMWCYLPHDGNLPSMTLIGSSNFGFRSRQRDIEAQLFVVTMEPALRKKLQEETDSLFLHGHQVHGTVFLDPDRYGGPVSSFAAQLVRSWL</sequence>
<evidence type="ECO:0000256" key="9">
    <source>
        <dbReference type="ARBA" id="ARBA00048586"/>
    </source>
</evidence>
<keyword evidence="7 10" id="KW-0594">Phospholipid biosynthesis</keyword>
<evidence type="ECO:0000256" key="6">
    <source>
        <dbReference type="ARBA" id="ARBA00023098"/>
    </source>
</evidence>
<protein>
    <recommendedName>
        <fullName evidence="10">CDP-diacylglycerol--glycerol-3-phosphate 3-phosphatidyltransferase</fullName>
        <ecNumber evidence="10">2.7.8.5</ecNumber>
    </recommendedName>
</protein>
<evidence type="ECO:0000259" key="11">
    <source>
        <dbReference type="PROSITE" id="PS50035"/>
    </source>
</evidence>
<gene>
    <name evidence="12" type="ORF">GOP47_0019937</name>
</gene>
<dbReference type="GO" id="GO:0005524">
    <property type="term" value="F:ATP binding"/>
    <property type="evidence" value="ECO:0007669"/>
    <property type="project" value="UniProtKB-KW"/>
</dbReference>
<keyword evidence="13" id="KW-1185">Reference proteome</keyword>
<evidence type="ECO:0000256" key="2">
    <source>
        <dbReference type="ARBA" id="ARBA00010682"/>
    </source>
</evidence>
<comment type="subcellular location">
    <subcellularLocation>
        <location evidence="10">Mitochondrion</location>
    </subcellularLocation>
</comment>
<evidence type="ECO:0000313" key="13">
    <source>
        <dbReference type="Proteomes" id="UP000886520"/>
    </source>
</evidence>
<dbReference type="Gene3D" id="3.30.870.10">
    <property type="entry name" value="Endonuclease Chain A"/>
    <property type="match status" value="2"/>
</dbReference>
<reference evidence="12" key="1">
    <citation type="submission" date="2021-01" db="EMBL/GenBank/DDBJ databases">
        <title>Adiantum capillus-veneris genome.</title>
        <authorList>
            <person name="Fang Y."/>
            <person name="Liao Q."/>
        </authorList>
    </citation>
    <scope>NUCLEOTIDE SEQUENCE</scope>
    <source>
        <strain evidence="12">H3</strain>
        <tissue evidence="12">Leaf</tissue>
    </source>
</reference>
<dbReference type="PANTHER" id="PTHR12586">
    <property type="entry name" value="CDP-DIACYLGLYCEROL--SERINE O-PHOSPHATIDYLTRANSFERASE"/>
    <property type="match status" value="1"/>
</dbReference>
<dbReference type="AlphaFoldDB" id="A0A9D4Z929"/>
<dbReference type="EC" id="2.7.8.5" evidence="10"/>
<dbReference type="PROSITE" id="PS50035">
    <property type="entry name" value="PLD"/>
    <property type="match status" value="1"/>
</dbReference>
<name>A0A9D4Z929_ADICA</name>
<keyword evidence="10" id="KW-0067">ATP-binding</keyword>
<dbReference type="SUPFAM" id="SSF56024">
    <property type="entry name" value="Phospholipase D/nuclease"/>
    <property type="match status" value="2"/>
</dbReference>
<dbReference type="Proteomes" id="UP000886520">
    <property type="component" value="Chromosome 19"/>
</dbReference>
<evidence type="ECO:0000256" key="3">
    <source>
        <dbReference type="ARBA" id="ARBA00022516"/>
    </source>
</evidence>
<dbReference type="GO" id="GO:0005739">
    <property type="term" value="C:mitochondrion"/>
    <property type="evidence" value="ECO:0007669"/>
    <property type="project" value="UniProtKB-SubCell"/>
</dbReference>
<organism evidence="12 13">
    <name type="scientific">Adiantum capillus-veneris</name>
    <name type="common">Maidenhair fern</name>
    <dbReference type="NCBI Taxonomy" id="13818"/>
    <lineage>
        <taxon>Eukaryota</taxon>
        <taxon>Viridiplantae</taxon>
        <taxon>Streptophyta</taxon>
        <taxon>Embryophyta</taxon>
        <taxon>Tracheophyta</taxon>
        <taxon>Polypodiopsida</taxon>
        <taxon>Polypodiidae</taxon>
        <taxon>Polypodiales</taxon>
        <taxon>Pteridineae</taxon>
        <taxon>Pteridaceae</taxon>
        <taxon>Vittarioideae</taxon>
        <taxon>Adiantum</taxon>
    </lineage>
</organism>
<evidence type="ECO:0000256" key="4">
    <source>
        <dbReference type="ARBA" id="ARBA00022679"/>
    </source>
</evidence>
<dbReference type="CDD" id="cd09137">
    <property type="entry name" value="PLDc_PGS1_euk_2"/>
    <property type="match status" value="1"/>
</dbReference>
<keyword evidence="10" id="KW-0496">Mitochondrion</keyword>
<evidence type="ECO:0000256" key="1">
    <source>
        <dbReference type="ARBA" id="ARBA00005042"/>
    </source>
</evidence>
<keyword evidence="8 10" id="KW-1208">Phospholipid metabolism</keyword>